<evidence type="ECO:0000259" key="5">
    <source>
        <dbReference type="PROSITE" id="PS51292"/>
    </source>
</evidence>
<dbReference type="Pfam" id="PF12906">
    <property type="entry name" value="RINGv"/>
    <property type="match status" value="1"/>
</dbReference>
<keyword evidence="4" id="KW-1133">Transmembrane helix</keyword>
<protein>
    <recommendedName>
        <fullName evidence="5">RING-CH-type domain-containing protein</fullName>
    </recommendedName>
</protein>
<dbReference type="InterPro" id="IPR013083">
    <property type="entry name" value="Znf_RING/FYVE/PHD"/>
</dbReference>
<evidence type="ECO:0000313" key="7">
    <source>
        <dbReference type="EMBL" id="CAE0023174.1"/>
    </source>
</evidence>
<keyword evidence="2" id="KW-0863">Zinc-finger</keyword>
<dbReference type="EMBL" id="HBHU01009646">
    <property type="protein sequence ID" value="CAE0023172.1"/>
    <property type="molecule type" value="Transcribed_RNA"/>
</dbReference>
<evidence type="ECO:0000256" key="1">
    <source>
        <dbReference type="ARBA" id="ARBA00022723"/>
    </source>
</evidence>
<keyword evidence="1" id="KW-0479">Metal-binding</keyword>
<reference evidence="6" key="1">
    <citation type="submission" date="2021-01" db="EMBL/GenBank/DDBJ databases">
        <authorList>
            <person name="Corre E."/>
            <person name="Pelletier E."/>
            <person name="Niang G."/>
            <person name="Scheremetjew M."/>
            <person name="Finn R."/>
            <person name="Kale V."/>
            <person name="Holt S."/>
            <person name="Cochrane G."/>
            <person name="Meng A."/>
            <person name="Brown T."/>
            <person name="Cohen L."/>
        </authorList>
    </citation>
    <scope>NUCLEOTIDE SEQUENCE</scope>
    <source>
        <strain evidence="6">RCC856</strain>
    </source>
</reference>
<proteinExistence type="predicted"/>
<feature type="domain" description="RING-CH-type" evidence="5">
    <location>
        <begin position="1"/>
        <end position="31"/>
    </location>
</feature>
<dbReference type="InterPro" id="IPR011016">
    <property type="entry name" value="Znf_RING-CH"/>
</dbReference>
<dbReference type="SUPFAM" id="SSF57850">
    <property type="entry name" value="RING/U-box"/>
    <property type="match status" value="1"/>
</dbReference>
<name>A0A7S2Z547_9CHLO</name>
<sequence>MAFLHKSCLDKWITESKTLECEICKQPFNLPDSEVEEWQALFEQTTASRHALSIGVQAEQEEVPAFEGIENRRLRSCLQRTWRNRGAMNSSIIVLIGTSVLVMMSLVLYHFLSPSGERVIAGALPPGQSLYEPFNCTMHQGGSGEEQRDMDAVGWLCGVPATQIYQGDCVGRDDDEPCGEWNKFTLLQSSIPRCFFGHGSICYVALQPDPKLGGICREGACIPFESSKQGRKKMENGMLAQGRCVACQ</sequence>
<keyword evidence="4" id="KW-0812">Transmembrane</keyword>
<evidence type="ECO:0000256" key="3">
    <source>
        <dbReference type="ARBA" id="ARBA00022833"/>
    </source>
</evidence>
<gene>
    <name evidence="6" type="ORF">CLAU1311_LOCUS6302</name>
    <name evidence="7" type="ORF">CLAU1311_LOCUS6303</name>
</gene>
<organism evidence="6">
    <name type="scientific">Chloropicon laureae</name>
    <dbReference type="NCBI Taxonomy" id="464258"/>
    <lineage>
        <taxon>Eukaryota</taxon>
        <taxon>Viridiplantae</taxon>
        <taxon>Chlorophyta</taxon>
        <taxon>Chloropicophyceae</taxon>
        <taxon>Chloropicales</taxon>
        <taxon>Chloropicaceae</taxon>
        <taxon>Chloropicon</taxon>
    </lineage>
</organism>
<dbReference type="EMBL" id="HBHU01009647">
    <property type="protein sequence ID" value="CAE0023174.1"/>
    <property type="molecule type" value="Transcribed_RNA"/>
</dbReference>
<keyword evidence="3" id="KW-0862">Zinc</keyword>
<feature type="transmembrane region" description="Helical" evidence="4">
    <location>
        <begin position="92"/>
        <end position="112"/>
    </location>
</feature>
<accession>A0A7S2Z547</accession>
<dbReference type="PROSITE" id="PS51292">
    <property type="entry name" value="ZF_RING_CH"/>
    <property type="match status" value="1"/>
</dbReference>
<evidence type="ECO:0000313" key="6">
    <source>
        <dbReference type="EMBL" id="CAE0023172.1"/>
    </source>
</evidence>
<dbReference type="Gene3D" id="3.30.40.10">
    <property type="entry name" value="Zinc/RING finger domain, C3HC4 (zinc finger)"/>
    <property type="match status" value="1"/>
</dbReference>
<dbReference type="GO" id="GO:0008270">
    <property type="term" value="F:zinc ion binding"/>
    <property type="evidence" value="ECO:0007669"/>
    <property type="project" value="UniProtKB-KW"/>
</dbReference>
<evidence type="ECO:0000256" key="4">
    <source>
        <dbReference type="SAM" id="Phobius"/>
    </source>
</evidence>
<dbReference type="AlphaFoldDB" id="A0A7S2Z547"/>
<evidence type="ECO:0000256" key="2">
    <source>
        <dbReference type="ARBA" id="ARBA00022771"/>
    </source>
</evidence>
<keyword evidence="4" id="KW-0472">Membrane</keyword>